<gene>
    <name evidence="5" type="ORF">M153_7130001726</name>
</gene>
<keyword evidence="1 2" id="KW-0802">TPR repeat</keyword>
<evidence type="ECO:0000313" key="6">
    <source>
        <dbReference type="Proteomes" id="UP000051530"/>
    </source>
</evidence>
<keyword evidence="6" id="KW-1185">Reference proteome</keyword>
<proteinExistence type="predicted"/>
<evidence type="ECO:0000256" key="3">
    <source>
        <dbReference type="SAM" id="MobiDB-lite"/>
    </source>
</evidence>
<dbReference type="AlphaFoldDB" id="A0A0R0LWS2"/>
<evidence type="ECO:0000256" key="1">
    <source>
        <dbReference type="ARBA" id="ARBA00022803"/>
    </source>
</evidence>
<dbReference type="SMART" id="SM00028">
    <property type="entry name" value="TPR"/>
    <property type="match status" value="2"/>
</dbReference>
<comment type="caution">
    <text evidence="5">The sequence shown here is derived from an EMBL/GenBank/DDBJ whole genome shotgun (WGS) entry which is preliminary data.</text>
</comment>
<feature type="repeat" description="TPR" evidence="2">
    <location>
        <begin position="37"/>
        <end position="70"/>
    </location>
</feature>
<organism evidence="5 6">
    <name type="scientific">Pseudoloma neurophilia</name>
    <dbReference type="NCBI Taxonomy" id="146866"/>
    <lineage>
        <taxon>Eukaryota</taxon>
        <taxon>Fungi</taxon>
        <taxon>Fungi incertae sedis</taxon>
        <taxon>Microsporidia</taxon>
        <taxon>Pseudoloma</taxon>
    </lineage>
</organism>
<dbReference type="OrthoDB" id="10250354at2759"/>
<keyword evidence="4" id="KW-0472">Membrane</keyword>
<protein>
    <submittedName>
        <fullName evidence="5">Tetratricopeptide repeat containing protein, Hsp40</fullName>
    </submittedName>
</protein>
<dbReference type="Pfam" id="PF13424">
    <property type="entry name" value="TPR_12"/>
    <property type="match status" value="1"/>
</dbReference>
<dbReference type="PANTHER" id="PTHR46423:SF1">
    <property type="entry name" value="RNA POLYMERASE II-ASSOCIATED PROTEIN 3"/>
    <property type="match status" value="1"/>
</dbReference>
<evidence type="ECO:0000256" key="4">
    <source>
        <dbReference type="SAM" id="Phobius"/>
    </source>
</evidence>
<evidence type="ECO:0000313" key="5">
    <source>
        <dbReference type="EMBL" id="KRH93624.1"/>
    </source>
</evidence>
<dbReference type="InterPro" id="IPR011990">
    <property type="entry name" value="TPR-like_helical_dom_sf"/>
</dbReference>
<evidence type="ECO:0000256" key="2">
    <source>
        <dbReference type="PROSITE-ProRule" id="PRU00339"/>
    </source>
</evidence>
<keyword evidence="4" id="KW-1133">Transmembrane helix</keyword>
<dbReference type="VEuPathDB" id="MicrosporidiaDB:M153_7130001726"/>
<sequence>MTEKRNICILTTVICVSSGLLYLGYKKYKEFKRTKQAKDIKQIGNQFFKEKNYEQALEKYQEALNLTEKSDYEHLKILNNISLTYFLLKKYKESLEYSDKYLEIDKINLRILKRRFETNRNMENNTETLTDAFILSILDEKFATLGKTTLSGIVERITEQKMETLKVFPGKIAVQEYFDTFPEISKVYHSNMAQEGKQPAVSENSLQKEGKHPAMSETSLQKDKKQPAVLETSLQKEGKHPAISETSLQKDKKQSAMSENSLQKEIDQGTKNKKPPQKLRKSDGDQLSYKDFKKIYKSDSTCSAVLFIKASIEHLSGRNEKALEIIKNDVFYYSIILKEYLKINMGEKILSEDFKNLVQTKSDNFSVLFYNTLILLQLHRPEYTEFLEKGIQLFPMQFTLLKMVFLIQSKDYNSLEQVLDNLQVHSIPICAISCEYYIMAKKHDKLLDMIEKMKEIDPNDSRIPLFKGMLKEEKKEDGVDEEFSKCIEIEPTFVKPYILLGNYQMQNNDQKCEETFLTGLEYAFQREDVASFIGSLLLWDVQKICTQRYPQLFKTETK</sequence>
<dbReference type="Gene3D" id="1.25.40.10">
    <property type="entry name" value="Tetratricopeptide repeat domain"/>
    <property type="match status" value="2"/>
</dbReference>
<accession>A0A0R0LWS2</accession>
<name>A0A0R0LWS2_9MICR</name>
<reference evidence="5 6" key="1">
    <citation type="submission" date="2015-07" db="EMBL/GenBank/DDBJ databases">
        <title>The genome of Pseudoloma neurophilia, a relevant intracellular parasite of the zebrafish.</title>
        <authorList>
            <person name="Ndikumana S."/>
            <person name="Pelin A."/>
            <person name="Sanders J."/>
            <person name="Corradi N."/>
        </authorList>
    </citation>
    <scope>NUCLEOTIDE SEQUENCE [LARGE SCALE GENOMIC DNA]</scope>
    <source>
        <strain evidence="5 6">MK1</strain>
    </source>
</reference>
<dbReference type="PANTHER" id="PTHR46423">
    <property type="entry name" value="RNA POLYMERASE II-ASSOCIATED PROTEIN 3"/>
    <property type="match status" value="1"/>
</dbReference>
<dbReference type="InterPro" id="IPR051966">
    <property type="entry name" value="RPAP3"/>
</dbReference>
<dbReference type="PROSITE" id="PS50005">
    <property type="entry name" value="TPR"/>
    <property type="match status" value="1"/>
</dbReference>
<feature type="region of interest" description="Disordered" evidence="3">
    <location>
        <begin position="195"/>
        <end position="284"/>
    </location>
</feature>
<dbReference type="Proteomes" id="UP000051530">
    <property type="component" value="Unassembled WGS sequence"/>
</dbReference>
<feature type="compositionally biased region" description="Basic and acidic residues" evidence="3">
    <location>
        <begin position="234"/>
        <end position="254"/>
    </location>
</feature>
<dbReference type="EMBL" id="LGUB01000274">
    <property type="protein sequence ID" value="KRH93624.1"/>
    <property type="molecule type" value="Genomic_DNA"/>
</dbReference>
<dbReference type="InterPro" id="IPR019734">
    <property type="entry name" value="TPR_rpt"/>
</dbReference>
<feature type="compositionally biased region" description="Basic and acidic residues" evidence="3">
    <location>
        <begin position="206"/>
        <end position="226"/>
    </location>
</feature>
<feature type="transmembrane region" description="Helical" evidence="4">
    <location>
        <begin position="7"/>
        <end position="25"/>
    </location>
</feature>
<dbReference type="SUPFAM" id="SSF48452">
    <property type="entry name" value="TPR-like"/>
    <property type="match status" value="1"/>
</dbReference>
<keyword evidence="4" id="KW-0812">Transmembrane</keyword>
<dbReference type="GO" id="GO:0101031">
    <property type="term" value="C:protein folding chaperone complex"/>
    <property type="evidence" value="ECO:0007669"/>
    <property type="project" value="TreeGrafter"/>
</dbReference>